<comment type="caution">
    <text evidence="10">The sequence shown here is derived from an EMBL/GenBank/DDBJ whole genome shotgun (WGS) entry which is preliminary data.</text>
</comment>
<keyword evidence="4 7" id="KW-1133">Transmembrane helix</keyword>
<feature type="transmembrane region" description="Helical" evidence="7">
    <location>
        <begin position="354"/>
        <end position="376"/>
    </location>
</feature>
<evidence type="ECO:0000256" key="2">
    <source>
        <dbReference type="ARBA" id="ARBA00022475"/>
    </source>
</evidence>
<keyword evidence="2" id="KW-1003">Cell membrane</keyword>
<dbReference type="PANTHER" id="PTHR30572">
    <property type="entry name" value="MEMBRANE COMPONENT OF TRANSPORTER-RELATED"/>
    <property type="match status" value="1"/>
</dbReference>
<evidence type="ECO:0000256" key="3">
    <source>
        <dbReference type="ARBA" id="ARBA00022692"/>
    </source>
</evidence>
<evidence type="ECO:0000256" key="4">
    <source>
        <dbReference type="ARBA" id="ARBA00022989"/>
    </source>
</evidence>
<feature type="transmembrane region" description="Helical" evidence="7">
    <location>
        <begin position="21"/>
        <end position="41"/>
    </location>
</feature>
<keyword evidence="3 7" id="KW-0812">Transmembrane</keyword>
<dbReference type="EMBL" id="WAEL01000005">
    <property type="protein sequence ID" value="NID11480.1"/>
    <property type="molecule type" value="Genomic_DNA"/>
</dbReference>
<evidence type="ECO:0000256" key="6">
    <source>
        <dbReference type="ARBA" id="ARBA00038076"/>
    </source>
</evidence>
<keyword evidence="5 7" id="KW-0472">Membrane</keyword>
<feature type="transmembrane region" description="Helical" evidence="7">
    <location>
        <begin position="325"/>
        <end position="348"/>
    </location>
</feature>
<feature type="transmembrane region" description="Helical" evidence="7">
    <location>
        <begin position="267"/>
        <end position="292"/>
    </location>
</feature>
<dbReference type="Pfam" id="PF12704">
    <property type="entry name" value="MacB_PCD"/>
    <property type="match status" value="1"/>
</dbReference>
<proteinExistence type="inferred from homology"/>
<sequence>MIRHLFTLIWNKKRAHSLLIIEIWASFLVLFGLASLLVYNLRNYREPLGFSYENVWVIDLNNNQDTTDVGGKVQLLMQRINAYPEVESASRMSDNSPFSANTMNSNVDRGKRKTMMDFYVTDENFVNALDMQLSAGRWYTAADSVGKYRAVVINQKAKEKLFDGEDPIGQLLGEKPKENDGSRQMKIIGVVDNFKAKGEFMTNKPALFQQLSANETYYKKILVKLKPGTDAVFEAKLVKNITAMVTGWSVDVDHLTESRKNQHNLTLVPAIIFVIVCSFLLINVALGLFGVLNVSITRRRGEIGLRRALGATEGSISWQFVGEMWVLATFALVLGLILACQFPLLNVFDLASSVYVIAIIIAALIVYLLVTLCALFPSRQAATIQPAVALHEE</sequence>
<feature type="domain" description="ABC3 transporter permease C-terminal" evidence="8">
    <location>
        <begin position="278"/>
        <end position="386"/>
    </location>
</feature>
<evidence type="ECO:0000256" key="7">
    <source>
        <dbReference type="SAM" id="Phobius"/>
    </source>
</evidence>
<evidence type="ECO:0000259" key="9">
    <source>
        <dbReference type="Pfam" id="PF12704"/>
    </source>
</evidence>
<reference evidence="10" key="1">
    <citation type="submission" date="2024-05" db="EMBL/GenBank/DDBJ databases">
        <authorList>
            <person name="Jung D.-H."/>
        </authorList>
    </citation>
    <scope>NUCLEOTIDE SEQUENCE</scope>
    <source>
        <strain evidence="10">JA-25</strain>
    </source>
</reference>
<dbReference type="InterPro" id="IPR025857">
    <property type="entry name" value="MacB_PCD"/>
</dbReference>
<organism evidence="10 11">
    <name type="scientific">Fibrivirga algicola</name>
    <dbReference type="NCBI Taxonomy" id="2950420"/>
    <lineage>
        <taxon>Bacteria</taxon>
        <taxon>Pseudomonadati</taxon>
        <taxon>Bacteroidota</taxon>
        <taxon>Cytophagia</taxon>
        <taxon>Cytophagales</taxon>
        <taxon>Spirosomataceae</taxon>
        <taxon>Fibrivirga</taxon>
    </lineage>
</organism>
<gene>
    <name evidence="10" type="ORF">F7231_14995</name>
</gene>
<evidence type="ECO:0000313" key="11">
    <source>
        <dbReference type="Proteomes" id="UP000606008"/>
    </source>
</evidence>
<comment type="similarity">
    <text evidence="6">Belongs to the ABC-4 integral membrane protein family.</text>
</comment>
<keyword evidence="11" id="KW-1185">Reference proteome</keyword>
<dbReference type="InterPro" id="IPR050250">
    <property type="entry name" value="Macrolide_Exporter_MacB"/>
</dbReference>
<dbReference type="Proteomes" id="UP000606008">
    <property type="component" value="Unassembled WGS sequence"/>
</dbReference>
<dbReference type="InterPro" id="IPR003838">
    <property type="entry name" value="ABC3_permease_C"/>
</dbReference>
<evidence type="ECO:0000256" key="5">
    <source>
        <dbReference type="ARBA" id="ARBA00023136"/>
    </source>
</evidence>
<dbReference type="Pfam" id="PF02687">
    <property type="entry name" value="FtsX"/>
    <property type="match status" value="1"/>
</dbReference>
<comment type="subcellular location">
    <subcellularLocation>
        <location evidence="1">Cell membrane</location>
        <topology evidence="1">Multi-pass membrane protein</topology>
    </subcellularLocation>
</comment>
<accession>A0ABX0QGG4</accession>
<evidence type="ECO:0000256" key="1">
    <source>
        <dbReference type="ARBA" id="ARBA00004651"/>
    </source>
</evidence>
<dbReference type="RefSeq" id="WP_166692487.1">
    <property type="nucleotide sequence ID" value="NZ_WAEL01000005.1"/>
</dbReference>
<protein>
    <submittedName>
        <fullName evidence="10">FtsX-like permease family protein</fullName>
    </submittedName>
</protein>
<name>A0ABX0QGG4_9BACT</name>
<evidence type="ECO:0000313" key="10">
    <source>
        <dbReference type="EMBL" id="NID11480.1"/>
    </source>
</evidence>
<feature type="domain" description="MacB-like periplasmic core" evidence="9">
    <location>
        <begin position="50"/>
        <end position="231"/>
    </location>
</feature>
<dbReference type="PANTHER" id="PTHR30572:SF4">
    <property type="entry name" value="ABC TRANSPORTER PERMEASE YTRF"/>
    <property type="match status" value="1"/>
</dbReference>
<evidence type="ECO:0000259" key="8">
    <source>
        <dbReference type="Pfam" id="PF02687"/>
    </source>
</evidence>